<comment type="caution">
    <text evidence="1">The sequence shown here is derived from an EMBL/GenBank/DDBJ whole genome shotgun (WGS) entry which is preliminary data.</text>
</comment>
<evidence type="ECO:0000313" key="1">
    <source>
        <dbReference type="EMBL" id="GBG69635.1"/>
    </source>
</evidence>
<accession>A0A388KHV5</accession>
<dbReference type="AlphaFoldDB" id="A0A388KHV5"/>
<proteinExistence type="predicted"/>
<keyword evidence="2" id="KW-1185">Reference proteome</keyword>
<dbReference type="Proteomes" id="UP000265515">
    <property type="component" value="Unassembled WGS sequence"/>
</dbReference>
<evidence type="ECO:0008006" key="3">
    <source>
        <dbReference type="Google" id="ProtNLM"/>
    </source>
</evidence>
<dbReference type="Gramene" id="GBG69635">
    <property type="protein sequence ID" value="GBG69635"/>
    <property type="gene ID" value="CBR_g4465"/>
</dbReference>
<dbReference type="EMBL" id="BFEA01000118">
    <property type="protein sequence ID" value="GBG69635.1"/>
    <property type="molecule type" value="Genomic_DNA"/>
</dbReference>
<reference evidence="1 2" key="1">
    <citation type="journal article" date="2018" name="Cell">
        <title>The Chara Genome: Secondary Complexity and Implications for Plant Terrestrialization.</title>
        <authorList>
            <person name="Nishiyama T."/>
            <person name="Sakayama H."/>
            <person name="Vries J.D."/>
            <person name="Buschmann H."/>
            <person name="Saint-Marcoux D."/>
            <person name="Ullrich K.K."/>
            <person name="Haas F.B."/>
            <person name="Vanderstraeten L."/>
            <person name="Becker D."/>
            <person name="Lang D."/>
            <person name="Vosolsobe S."/>
            <person name="Rombauts S."/>
            <person name="Wilhelmsson P.K.I."/>
            <person name="Janitza P."/>
            <person name="Kern R."/>
            <person name="Heyl A."/>
            <person name="Rumpler F."/>
            <person name="Villalobos L.I.A.C."/>
            <person name="Clay J.M."/>
            <person name="Skokan R."/>
            <person name="Toyoda A."/>
            <person name="Suzuki Y."/>
            <person name="Kagoshima H."/>
            <person name="Schijlen E."/>
            <person name="Tajeshwar N."/>
            <person name="Catarino B."/>
            <person name="Hetherington A.J."/>
            <person name="Saltykova A."/>
            <person name="Bonnot C."/>
            <person name="Breuninger H."/>
            <person name="Symeonidi A."/>
            <person name="Radhakrishnan G.V."/>
            <person name="Van Nieuwerburgh F."/>
            <person name="Deforce D."/>
            <person name="Chang C."/>
            <person name="Karol K.G."/>
            <person name="Hedrich R."/>
            <person name="Ulvskov P."/>
            <person name="Glockner G."/>
            <person name="Delwiche C.F."/>
            <person name="Petrasek J."/>
            <person name="Van de Peer Y."/>
            <person name="Friml J."/>
            <person name="Beilby M."/>
            <person name="Dolan L."/>
            <person name="Kohara Y."/>
            <person name="Sugano S."/>
            <person name="Fujiyama A."/>
            <person name="Delaux P.-M."/>
            <person name="Quint M."/>
            <person name="TheiBen G."/>
            <person name="Hagemann M."/>
            <person name="Harholt J."/>
            <person name="Dunand C."/>
            <person name="Zachgo S."/>
            <person name="Langdale J."/>
            <person name="Maumus F."/>
            <person name="Straeten D.V.D."/>
            <person name="Gould S.B."/>
            <person name="Rensing S.A."/>
        </authorList>
    </citation>
    <scope>NUCLEOTIDE SEQUENCE [LARGE SCALE GENOMIC DNA]</scope>
    <source>
        <strain evidence="1 2">S276</strain>
    </source>
</reference>
<protein>
    <recommendedName>
        <fullName evidence="3">Reverse transcriptase domain-containing protein</fullName>
    </recommendedName>
</protein>
<organism evidence="1 2">
    <name type="scientific">Chara braunii</name>
    <name type="common">Braun's stonewort</name>
    <dbReference type="NCBI Taxonomy" id="69332"/>
    <lineage>
        <taxon>Eukaryota</taxon>
        <taxon>Viridiplantae</taxon>
        <taxon>Streptophyta</taxon>
        <taxon>Charophyceae</taxon>
        <taxon>Charales</taxon>
        <taxon>Characeae</taxon>
        <taxon>Chara</taxon>
    </lineage>
</organism>
<evidence type="ECO:0000313" key="2">
    <source>
        <dbReference type="Proteomes" id="UP000265515"/>
    </source>
</evidence>
<name>A0A388KHV5_CHABU</name>
<sequence>MKILKQCRLEALVRLMKAATDFQKASTTAYLRRLVSRAIKEARGWNVSAKIVVRLKFDDRIKLVEVRKVVNDKLMGVYIPSCLMEVARSTVRIVWVKNPSVADMLHNQRAFAKVDVSICMCADLPYPKVGGHVQVRLQDLTGMHPLLCNANNIPKLTHLDREGLLIQEIERSVQSWANWRGEKIHVTRQEATKCMIGGQQCKEKYLDPREVRQVKSALEGLVLTPLDMTPGETLVLCPKVYYEAMMETFVLSPGYVIETDTEEKIFKRMKDEAASEGLQQVVRWDKKGKICNAYVMPKHKDLSRYKPNGICPTYSEPTDMFSKLPHEDIIEDVDWALEYHRSKGRQLVRVNTKGKGGTFGRTMGDDHWRTIDMEDIGKYVRWELRHTFTKATGVILRQAIGIPMGKSSSPILTCLMCAYAEFWFLQSLGRLRKDVFGMRLMNDVSIVIHQNGKKLTPVEEIKRRFETCYPDNLCLKRTDEGEGIWDFLGTTMNIDPIFPYVRCIQSAKDEESLWQEERWEFKCGQSYRSWGSKEQKSAVVSSFLQRIDRNTNNRAAIPRRVLSVQRELRIKEFLAGFLKRMLKRFARGRDDIWSWTYEWLYG</sequence>
<gene>
    <name evidence="1" type="ORF">CBR_g4465</name>
</gene>